<feature type="compositionally biased region" description="Basic and acidic residues" evidence="1">
    <location>
        <begin position="308"/>
        <end position="321"/>
    </location>
</feature>
<dbReference type="Proteomes" id="UP000054097">
    <property type="component" value="Unassembled WGS sequence"/>
</dbReference>
<accession>A0A0C3AWI8</accession>
<dbReference type="STRING" id="933852.A0A0C3AWI8"/>
<feature type="compositionally biased region" description="Basic and acidic residues" evidence="1">
    <location>
        <begin position="334"/>
        <end position="347"/>
    </location>
</feature>
<dbReference type="OrthoDB" id="8954335at2759"/>
<dbReference type="InterPro" id="IPR027417">
    <property type="entry name" value="P-loop_NTPase"/>
</dbReference>
<organism evidence="3 4">
    <name type="scientific">Serendipita vermifera MAFF 305830</name>
    <dbReference type="NCBI Taxonomy" id="933852"/>
    <lineage>
        <taxon>Eukaryota</taxon>
        <taxon>Fungi</taxon>
        <taxon>Dikarya</taxon>
        <taxon>Basidiomycota</taxon>
        <taxon>Agaricomycotina</taxon>
        <taxon>Agaricomycetes</taxon>
        <taxon>Sebacinales</taxon>
        <taxon>Serendipitaceae</taxon>
        <taxon>Serendipita</taxon>
    </lineage>
</organism>
<dbReference type="SUPFAM" id="SSF52540">
    <property type="entry name" value="P-loop containing nucleoside triphosphate hydrolases"/>
    <property type="match status" value="1"/>
</dbReference>
<dbReference type="AlphaFoldDB" id="A0A0C3AWI8"/>
<dbReference type="Pfam" id="PF01926">
    <property type="entry name" value="MMR_HSR1"/>
    <property type="match status" value="1"/>
</dbReference>
<dbReference type="Gene3D" id="3.40.50.300">
    <property type="entry name" value="P-loop containing nucleotide triphosphate hydrolases"/>
    <property type="match status" value="1"/>
</dbReference>
<keyword evidence="4" id="KW-1185">Reference proteome</keyword>
<dbReference type="GO" id="GO:0005525">
    <property type="term" value="F:GTP binding"/>
    <property type="evidence" value="ECO:0007669"/>
    <property type="project" value="InterPro"/>
</dbReference>
<protein>
    <recommendedName>
        <fullName evidence="2">G domain-containing protein</fullName>
    </recommendedName>
</protein>
<feature type="compositionally biased region" description="Basic and acidic residues" evidence="1">
    <location>
        <begin position="259"/>
        <end position="276"/>
    </location>
</feature>
<feature type="region of interest" description="Disordered" evidence="1">
    <location>
        <begin position="259"/>
        <end position="347"/>
    </location>
</feature>
<feature type="domain" description="G" evidence="2">
    <location>
        <begin position="1"/>
        <end position="60"/>
    </location>
</feature>
<dbReference type="EMBL" id="KN824325">
    <property type="protein sequence ID" value="KIM24354.1"/>
    <property type="molecule type" value="Genomic_DNA"/>
</dbReference>
<evidence type="ECO:0000259" key="2">
    <source>
        <dbReference type="Pfam" id="PF01926"/>
    </source>
</evidence>
<proteinExistence type="predicted"/>
<gene>
    <name evidence="3" type="ORF">M408DRAFT_76105</name>
</gene>
<sequence>MGPTGSGKSTFINLLSGSDLRIGEGLEACTAEVQRSLPFELDGKRVVLVDTPGFDDTAKSDAEILGLVVDYIAELYKSKKNLAGVLYFHRISDFRVGGIAKRNIEVFHELCGEALPNALIVTNMWGEVTSERGERREHQLRTDNKFFAPTINAGAHMFRHQNTRDSAEAIVREIIHKVPQVLKIQREIVDEKLSLAETAAGGVLFRDLKAQEEKHKKEQEEMKQEMETANATVKEELKQEIQRQEAELVRVQEEMEKLRRNQARERKEQERLREKQPTQTPTRHGVEGMQMDQGMDVKGEVSVPYGADGHREHAKATKDIRIGSGARSGNLGGDTDRVNGQRGKAEA</sequence>
<evidence type="ECO:0000313" key="3">
    <source>
        <dbReference type="EMBL" id="KIM24354.1"/>
    </source>
</evidence>
<reference evidence="4" key="2">
    <citation type="submission" date="2015-01" db="EMBL/GenBank/DDBJ databases">
        <title>Evolutionary Origins and Diversification of the Mycorrhizal Mutualists.</title>
        <authorList>
            <consortium name="DOE Joint Genome Institute"/>
            <consortium name="Mycorrhizal Genomics Consortium"/>
            <person name="Kohler A."/>
            <person name="Kuo A."/>
            <person name="Nagy L.G."/>
            <person name="Floudas D."/>
            <person name="Copeland A."/>
            <person name="Barry K.W."/>
            <person name="Cichocki N."/>
            <person name="Veneault-Fourrey C."/>
            <person name="LaButti K."/>
            <person name="Lindquist E.A."/>
            <person name="Lipzen A."/>
            <person name="Lundell T."/>
            <person name="Morin E."/>
            <person name="Murat C."/>
            <person name="Riley R."/>
            <person name="Ohm R."/>
            <person name="Sun H."/>
            <person name="Tunlid A."/>
            <person name="Henrissat B."/>
            <person name="Grigoriev I.V."/>
            <person name="Hibbett D.S."/>
            <person name="Martin F."/>
        </authorList>
    </citation>
    <scope>NUCLEOTIDE SEQUENCE [LARGE SCALE GENOMIC DNA]</scope>
    <source>
        <strain evidence="4">MAFF 305830</strain>
    </source>
</reference>
<evidence type="ECO:0000256" key="1">
    <source>
        <dbReference type="SAM" id="MobiDB-lite"/>
    </source>
</evidence>
<name>A0A0C3AWI8_SERVB</name>
<evidence type="ECO:0000313" key="4">
    <source>
        <dbReference type="Proteomes" id="UP000054097"/>
    </source>
</evidence>
<reference evidence="3 4" key="1">
    <citation type="submission" date="2014-04" db="EMBL/GenBank/DDBJ databases">
        <authorList>
            <consortium name="DOE Joint Genome Institute"/>
            <person name="Kuo A."/>
            <person name="Zuccaro A."/>
            <person name="Kohler A."/>
            <person name="Nagy L.G."/>
            <person name="Floudas D."/>
            <person name="Copeland A."/>
            <person name="Barry K.W."/>
            <person name="Cichocki N."/>
            <person name="Veneault-Fourrey C."/>
            <person name="LaButti K."/>
            <person name="Lindquist E.A."/>
            <person name="Lipzen A."/>
            <person name="Lundell T."/>
            <person name="Morin E."/>
            <person name="Murat C."/>
            <person name="Sun H."/>
            <person name="Tunlid A."/>
            <person name="Henrissat B."/>
            <person name="Grigoriev I.V."/>
            <person name="Hibbett D.S."/>
            <person name="Martin F."/>
            <person name="Nordberg H.P."/>
            <person name="Cantor M.N."/>
            <person name="Hua S.X."/>
        </authorList>
    </citation>
    <scope>NUCLEOTIDE SEQUENCE [LARGE SCALE GENOMIC DNA]</scope>
    <source>
        <strain evidence="3 4">MAFF 305830</strain>
    </source>
</reference>
<dbReference type="HOGENOM" id="CLU_018003_1_0_1"/>
<dbReference type="InterPro" id="IPR006073">
    <property type="entry name" value="GTP-bd"/>
</dbReference>